<keyword evidence="7" id="KW-1185">Reference proteome</keyword>
<reference evidence="6 7" key="1">
    <citation type="submission" date="2016-10" db="EMBL/GenBank/DDBJ databases">
        <title>The Draft Genome Sequence of Actinokineospora bangkokensis 44EHWT reveals the biosynthetic pathway of antifungal compounds Thailandins with unusual extender unit butylmalonyl-CoA.</title>
        <authorList>
            <person name="Greule A."/>
            <person name="Intra B."/>
            <person name="Flemming S."/>
            <person name="Rommel M.G."/>
            <person name="Panbangred W."/>
            <person name="Bechthold A."/>
        </authorList>
    </citation>
    <scope>NUCLEOTIDE SEQUENCE [LARGE SCALE GENOMIC DNA]</scope>
    <source>
        <strain evidence="6 7">44EHW</strain>
    </source>
</reference>
<proteinExistence type="inferred from homology"/>
<gene>
    <name evidence="6" type="ORF">BJP25_02290</name>
</gene>
<dbReference type="PROSITE" id="PS51257">
    <property type="entry name" value="PROKAR_LIPOPROTEIN"/>
    <property type="match status" value="1"/>
</dbReference>
<dbReference type="GO" id="GO:0015689">
    <property type="term" value="P:molybdate ion transport"/>
    <property type="evidence" value="ECO:0007669"/>
    <property type="project" value="InterPro"/>
</dbReference>
<evidence type="ECO:0000256" key="4">
    <source>
        <dbReference type="PIRSR" id="PIRSR004846-1"/>
    </source>
</evidence>
<dbReference type="Gene3D" id="3.40.190.10">
    <property type="entry name" value="Periplasmic binding protein-like II"/>
    <property type="match status" value="2"/>
</dbReference>
<feature type="binding site" evidence="4">
    <location>
        <position position="189"/>
    </location>
    <ligand>
        <name>molybdate</name>
        <dbReference type="ChEBI" id="CHEBI:36264"/>
    </ligand>
</feature>
<dbReference type="Proteomes" id="UP000186040">
    <property type="component" value="Unassembled WGS sequence"/>
</dbReference>
<organism evidence="6 7">
    <name type="scientific">Actinokineospora bangkokensis</name>
    <dbReference type="NCBI Taxonomy" id="1193682"/>
    <lineage>
        <taxon>Bacteria</taxon>
        <taxon>Bacillati</taxon>
        <taxon>Actinomycetota</taxon>
        <taxon>Actinomycetes</taxon>
        <taxon>Pseudonocardiales</taxon>
        <taxon>Pseudonocardiaceae</taxon>
        <taxon>Actinokineospora</taxon>
    </lineage>
</organism>
<dbReference type="InterPro" id="IPR050682">
    <property type="entry name" value="ModA/WtpA"/>
</dbReference>
<name>A0A1Q9LCY5_9PSEU</name>
<dbReference type="PANTHER" id="PTHR30632:SF0">
    <property type="entry name" value="SULFATE-BINDING PROTEIN"/>
    <property type="match status" value="1"/>
</dbReference>
<feature type="binding site" evidence="4">
    <location>
        <position position="70"/>
    </location>
    <ligand>
        <name>molybdate</name>
        <dbReference type="ChEBI" id="CHEBI:36264"/>
    </ligand>
</feature>
<evidence type="ECO:0000313" key="7">
    <source>
        <dbReference type="Proteomes" id="UP000186040"/>
    </source>
</evidence>
<comment type="similarity">
    <text evidence="1">Belongs to the bacterial solute-binding protein ModA family.</text>
</comment>
<protein>
    <submittedName>
        <fullName evidence="6">Molybdate ABC transporter substrate-binding protein</fullName>
    </submittedName>
</protein>
<dbReference type="PANTHER" id="PTHR30632">
    <property type="entry name" value="MOLYBDATE-BINDING PERIPLASMIC PROTEIN"/>
    <property type="match status" value="1"/>
</dbReference>
<feature type="binding site" evidence="4">
    <location>
        <position position="42"/>
    </location>
    <ligand>
        <name>molybdate</name>
        <dbReference type="ChEBI" id="CHEBI:36264"/>
    </ligand>
</feature>
<accession>A0A1Q9LCY5</accession>
<dbReference type="GO" id="GO:0046872">
    <property type="term" value="F:metal ion binding"/>
    <property type="evidence" value="ECO:0007669"/>
    <property type="project" value="UniProtKB-KW"/>
</dbReference>
<evidence type="ECO:0000313" key="6">
    <source>
        <dbReference type="EMBL" id="OLR89866.1"/>
    </source>
</evidence>
<feature type="binding site" evidence="4">
    <location>
        <position position="171"/>
    </location>
    <ligand>
        <name>molybdate</name>
        <dbReference type="ChEBI" id="CHEBI:36264"/>
    </ligand>
</feature>
<keyword evidence="3 5" id="KW-0732">Signal</keyword>
<evidence type="ECO:0000256" key="3">
    <source>
        <dbReference type="ARBA" id="ARBA00022729"/>
    </source>
</evidence>
<keyword evidence="2 4" id="KW-0479">Metal-binding</keyword>
<dbReference type="SUPFAM" id="SSF53850">
    <property type="entry name" value="Periplasmic binding protein-like II"/>
    <property type="match status" value="1"/>
</dbReference>
<evidence type="ECO:0000256" key="2">
    <source>
        <dbReference type="ARBA" id="ARBA00022723"/>
    </source>
</evidence>
<feature type="signal peptide" evidence="5">
    <location>
        <begin position="1"/>
        <end position="16"/>
    </location>
</feature>
<dbReference type="Pfam" id="PF13531">
    <property type="entry name" value="SBP_bac_11"/>
    <property type="match status" value="1"/>
</dbReference>
<dbReference type="RefSeq" id="WP_075978073.1">
    <property type="nucleotide sequence ID" value="NZ_MKQR01000028.1"/>
</dbReference>
<evidence type="ECO:0000256" key="5">
    <source>
        <dbReference type="SAM" id="SignalP"/>
    </source>
</evidence>
<dbReference type="CDD" id="cd13538">
    <property type="entry name" value="PBP2_ModA_like_1"/>
    <property type="match status" value="1"/>
</dbReference>
<comment type="caution">
    <text evidence="6">The sequence shown here is derived from an EMBL/GenBank/DDBJ whole genome shotgun (WGS) entry which is preliminary data.</text>
</comment>
<sequence>MRALAAALAAAALALAGCGGSDTGAAPQQAQPRTLTVFAAASLTEAFTALEKQFESTHAGVDVKLNFAGSSALAQQITNGAAADVFASADEGNMEKVQAQQASPASVFATNKLVIVTPPGNPAKVSGLADLARGGVTVVLCAPQVPCGSAAQKVERAAGVDVKPASEEQDVKAVLTKVRAGEADAGLVYVSDAEAAGADVTAVRFPEADKAVNKYPITVLTDAPQAALAQEFVDLVLGAQGKAALAQAGFGAA</sequence>
<dbReference type="GO" id="GO:0030973">
    <property type="term" value="F:molybdate ion binding"/>
    <property type="evidence" value="ECO:0007669"/>
    <property type="project" value="TreeGrafter"/>
</dbReference>
<keyword evidence="4" id="KW-0500">Molybdenum</keyword>
<dbReference type="STRING" id="1193682.BJP25_02290"/>
<dbReference type="InterPro" id="IPR005950">
    <property type="entry name" value="ModA"/>
</dbReference>
<dbReference type="PIRSF" id="PIRSF004846">
    <property type="entry name" value="ModA"/>
    <property type="match status" value="1"/>
</dbReference>
<dbReference type="OrthoDB" id="9785015at2"/>
<dbReference type="AlphaFoldDB" id="A0A1Q9LCY5"/>
<dbReference type="EMBL" id="MKQR01000028">
    <property type="protein sequence ID" value="OLR89866.1"/>
    <property type="molecule type" value="Genomic_DNA"/>
</dbReference>
<evidence type="ECO:0000256" key="1">
    <source>
        <dbReference type="ARBA" id="ARBA00009175"/>
    </source>
</evidence>
<dbReference type="NCBIfam" id="TIGR01256">
    <property type="entry name" value="modA"/>
    <property type="match status" value="1"/>
</dbReference>
<feature type="chain" id="PRO_5039427174" evidence="5">
    <location>
        <begin position="17"/>
        <end position="253"/>
    </location>
</feature>